<evidence type="ECO:0000313" key="1">
    <source>
        <dbReference type="EMBL" id="PNU04827.1"/>
    </source>
</evidence>
<dbReference type="Gene3D" id="3.30.390.30">
    <property type="match status" value="1"/>
</dbReference>
<dbReference type="Proteomes" id="UP000236327">
    <property type="component" value="Unassembled WGS sequence"/>
</dbReference>
<sequence>MVHFLVMAIDRGLTASEILTLPFYHPTFEEGLKPALREICLRTGGPVAMERDDGFLAGA</sequence>
<dbReference type="AlphaFoldDB" id="A0A2K2G1C5"/>
<evidence type="ECO:0008006" key="3">
    <source>
        <dbReference type="Google" id="ProtNLM"/>
    </source>
</evidence>
<keyword evidence="2" id="KW-1185">Reference proteome</keyword>
<accession>A0A2K2G1C5</accession>
<dbReference type="RefSeq" id="WP_146037235.1">
    <property type="nucleotide sequence ID" value="NZ_LYMM01000030.1"/>
</dbReference>
<evidence type="ECO:0000313" key="2">
    <source>
        <dbReference type="Proteomes" id="UP000236327"/>
    </source>
</evidence>
<dbReference type="InterPro" id="IPR016156">
    <property type="entry name" value="FAD/NAD-linked_Rdtase_dimer_sf"/>
</dbReference>
<organism evidence="1 2">
    <name type="scientific">Novosphingobium guangzhouense</name>
    <dbReference type="NCBI Taxonomy" id="1850347"/>
    <lineage>
        <taxon>Bacteria</taxon>
        <taxon>Pseudomonadati</taxon>
        <taxon>Pseudomonadota</taxon>
        <taxon>Alphaproteobacteria</taxon>
        <taxon>Sphingomonadales</taxon>
        <taxon>Sphingomonadaceae</taxon>
        <taxon>Novosphingobium</taxon>
    </lineage>
</organism>
<reference evidence="1 2" key="1">
    <citation type="submission" date="2016-05" db="EMBL/GenBank/DDBJ databases">
        <title>Complete genome sequence of Novosphingobium guangzhouense SA925(T).</title>
        <authorList>
            <person name="Sha S."/>
        </authorList>
    </citation>
    <scope>NUCLEOTIDE SEQUENCE [LARGE SCALE GENOMIC DNA]</scope>
    <source>
        <strain evidence="1 2">SA925</strain>
    </source>
</reference>
<name>A0A2K2G1C5_9SPHN</name>
<dbReference type="OrthoDB" id="7495837at2"/>
<dbReference type="EMBL" id="LYMM01000030">
    <property type="protein sequence ID" value="PNU04827.1"/>
    <property type="molecule type" value="Genomic_DNA"/>
</dbReference>
<gene>
    <name evidence="1" type="ORF">A8V01_18065</name>
</gene>
<proteinExistence type="predicted"/>
<dbReference type="SUPFAM" id="SSF55424">
    <property type="entry name" value="FAD/NAD-linked reductases, dimerisation (C-terminal) domain"/>
    <property type="match status" value="1"/>
</dbReference>
<protein>
    <recommendedName>
        <fullName evidence="3">Pyridine nucleotide-disulphide oxidoreductase dimerisation domain-containing protein</fullName>
    </recommendedName>
</protein>
<comment type="caution">
    <text evidence="1">The sequence shown here is derived from an EMBL/GenBank/DDBJ whole genome shotgun (WGS) entry which is preliminary data.</text>
</comment>